<dbReference type="Proteomes" id="UP000059680">
    <property type="component" value="Chromosome 8"/>
</dbReference>
<protein>
    <submittedName>
        <fullName evidence="1">Os08g0191250 protein</fullName>
    </submittedName>
</protein>
<dbReference type="PaxDb" id="39947-A0A0P0XCW3"/>
<reference evidence="1 2" key="3">
    <citation type="journal article" date="2013" name="Rice">
        <title>Improvement of the Oryza sativa Nipponbare reference genome using next generation sequence and optical map data.</title>
        <authorList>
            <person name="Kawahara Y."/>
            <person name="de la Bastide M."/>
            <person name="Hamilton J.P."/>
            <person name="Kanamori H."/>
            <person name="McCombie W.R."/>
            <person name="Ouyang S."/>
            <person name="Schwartz D.C."/>
            <person name="Tanaka T."/>
            <person name="Wu J."/>
            <person name="Zhou S."/>
            <person name="Childs K.L."/>
            <person name="Davidson R.M."/>
            <person name="Lin H."/>
            <person name="Quesada-Ocampo L."/>
            <person name="Vaillancourt B."/>
            <person name="Sakai H."/>
            <person name="Lee S.S."/>
            <person name="Kim J."/>
            <person name="Numa H."/>
            <person name="Itoh T."/>
            <person name="Buell C.R."/>
            <person name="Matsumoto T."/>
        </authorList>
    </citation>
    <scope>NUCLEOTIDE SEQUENCE [LARGE SCALE GENOMIC DNA]</scope>
    <source>
        <strain evidence="2">cv. Nipponbare</strain>
    </source>
</reference>
<reference evidence="1 2" key="2">
    <citation type="journal article" date="2013" name="Plant Cell Physiol.">
        <title>Rice Annotation Project Database (RAP-DB): an integrative and interactive database for rice genomics.</title>
        <authorList>
            <person name="Sakai H."/>
            <person name="Lee S.S."/>
            <person name="Tanaka T."/>
            <person name="Numa H."/>
            <person name="Kim J."/>
            <person name="Kawahara Y."/>
            <person name="Wakimoto H."/>
            <person name="Yang C.C."/>
            <person name="Iwamoto M."/>
            <person name="Abe T."/>
            <person name="Yamada Y."/>
            <person name="Muto A."/>
            <person name="Inokuchi H."/>
            <person name="Ikemura T."/>
            <person name="Matsumoto T."/>
            <person name="Sasaki T."/>
            <person name="Itoh T."/>
        </authorList>
    </citation>
    <scope>NUCLEOTIDE SEQUENCE [LARGE SCALE GENOMIC DNA]</scope>
    <source>
        <strain evidence="2">cv. Nipponbare</strain>
    </source>
</reference>
<gene>
    <name evidence="1" type="ordered locus">Os08g0191250</name>
    <name evidence="1" type="ORF">OSNPB_080191250</name>
</gene>
<name>A0A0P0XCW3_ORYSJ</name>
<dbReference type="Gramene" id="Os08t0191250-00">
    <property type="protein sequence ID" value="Os08t0191250-00"/>
    <property type="gene ID" value="Os08g0191250"/>
</dbReference>
<dbReference type="AlphaFoldDB" id="A0A0P0XCW3"/>
<evidence type="ECO:0000313" key="2">
    <source>
        <dbReference type="Proteomes" id="UP000059680"/>
    </source>
</evidence>
<reference evidence="2" key="1">
    <citation type="journal article" date="2005" name="Nature">
        <title>The map-based sequence of the rice genome.</title>
        <authorList>
            <consortium name="International rice genome sequencing project (IRGSP)"/>
            <person name="Matsumoto T."/>
            <person name="Wu J."/>
            <person name="Kanamori H."/>
            <person name="Katayose Y."/>
            <person name="Fujisawa M."/>
            <person name="Namiki N."/>
            <person name="Mizuno H."/>
            <person name="Yamamoto K."/>
            <person name="Antonio B.A."/>
            <person name="Baba T."/>
            <person name="Sakata K."/>
            <person name="Nagamura Y."/>
            <person name="Aoki H."/>
            <person name="Arikawa K."/>
            <person name="Arita K."/>
            <person name="Bito T."/>
            <person name="Chiden Y."/>
            <person name="Fujitsuka N."/>
            <person name="Fukunaka R."/>
            <person name="Hamada M."/>
            <person name="Harada C."/>
            <person name="Hayashi A."/>
            <person name="Hijishita S."/>
            <person name="Honda M."/>
            <person name="Hosokawa S."/>
            <person name="Ichikawa Y."/>
            <person name="Idonuma A."/>
            <person name="Iijima M."/>
            <person name="Ikeda M."/>
            <person name="Ikeno M."/>
            <person name="Ito K."/>
            <person name="Ito S."/>
            <person name="Ito T."/>
            <person name="Ito Y."/>
            <person name="Ito Y."/>
            <person name="Iwabuchi A."/>
            <person name="Kamiya K."/>
            <person name="Karasawa W."/>
            <person name="Kurita K."/>
            <person name="Katagiri S."/>
            <person name="Kikuta A."/>
            <person name="Kobayashi H."/>
            <person name="Kobayashi N."/>
            <person name="Machita K."/>
            <person name="Maehara T."/>
            <person name="Masukawa M."/>
            <person name="Mizubayashi T."/>
            <person name="Mukai Y."/>
            <person name="Nagasaki H."/>
            <person name="Nagata Y."/>
            <person name="Naito S."/>
            <person name="Nakashima M."/>
            <person name="Nakama Y."/>
            <person name="Nakamichi Y."/>
            <person name="Nakamura M."/>
            <person name="Meguro A."/>
            <person name="Negishi M."/>
            <person name="Ohta I."/>
            <person name="Ohta T."/>
            <person name="Okamoto M."/>
            <person name="Ono N."/>
            <person name="Saji S."/>
            <person name="Sakaguchi M."/>
            <person name="Sakai K."/>
            <person name="Shibata M."/>
            <person name="Shimokawa T."/>
            <person name="Song J."/>
            <person name="Takazaki Y."/>
            <person name="Terasawa K."/>
            <person name="Tsugane M."/>
            <person name="Tsuji K."/>
            <person name="Ueda S."/>
            <person name="Waki K."/>
            <person name="Yamagata H."/>
            <person name="Yamamoto M."/>
            <person name="Yamamoto S."/>
            <person name="Yamane H."/>
            <person name="Yoshiki S."/>
            <person name="Yoshihara R."/>
            <person name="Yukawa K."/>
            <person name="Zhong H."/>
            <person name="Yano M."/>
            <person name="Yuan Q."/>
            <person name="Ouyang S."/>
            <person name="Liu J."/>
            <person name="Jones K.M."/>
            <person name="Gansberger K."/>
            <person name="Moffat K."/>
            <person name="Hill J."/>
            <person name="Bera J."/>
            <person name="Fadrosh D."/>
            <person name="Jin S."/>
            <person name="Johri S."/>
            <person name="Kim M."/>
            <person name="Overton L."/>
            <person name="Reardon M."/>
            <person name="Tsitrin T."/>
            <person name="Vuong H."/>
            <person name="Weaver B."/>
            <person name="Ciecko A."/>
            <person name="Tallon L."/>
            <person name="Jackson J."/>
            <person name="Pai G."/>
            <person name="Aken S.V."/>
            <person name="Utterback T."/>
            <person name="Reidmuller S."/>
            <person name="Feldblyum T."/>
            <person name="Hsiao J."/>
            <person name="Zismann V."/>
            <person name="Iobst S."/>
            <person name="de Vazeille A.R."/>
            <person name="Buell C.R."/>
            <person name="Ying K."/>
            <person name="Li Y."/>
            <person name="Lu T."/>
            <person name="Huang Y."/>
            <person name="Zhao Q."/>
            <person name="Feng Q."/>
            <person name="Zhang L."/>
            <person name="Zhu J."/>
            <person name="Weng Q."/>
            <person name="Mu J."/>
            <person name="Lu Y."/>
            <person name="Fan D."/>
            <person name="Liu Y."/>
            <person name="Guan J."/>
            <person name="Zhang Y."/>
            <person name="Yu S."/>
            <person name="Liu X."/>
            <person name="Zhang Y."/>
            <person name="Hong G."/>
            <person name="Han B."/>
            <person name="Choisne N."/>
            <person name="Demange N."/>
            <person name="Orjeda G."/>
            <person name="Samain S."/>
            <person name="Cattolico L."/>
            <person name="Pelletier E."/>
            <person name="Couloux A."/>
            <person name="Segurens B."/>
            <person name="Wincker P."/>
            <person name="D'Hont A."/>
            <person name="Scarpelli C."/>
            <person name="Weissenbach J."/>
            <person name="Salanoubat M."/>
            <person name="Quetier F."/>
            <person name="Yu Y."/>
            <person name="Kim H.R."/>
            <person name="Rambo T."/>
            <person name="Currie J."/>
            <person name="Collura K."/>
            <person name="Luo M."/>
            <person name="Yang T."/>
            <person name="Ammiraju J.S.S."/>
            <person name="Engler F."/>
            <person name="Soderlund C."/>
            <person name="Wing R.A."/>
            <person name="Palmer L.E."/>
            <person name="de la Bastide M."/>
            <person name="Spiegel L."/>
            <person name="Nascimento L."/>
            <person name="Zutavern T."/>
            <person name="O'Shaughnessy A."/>
            <person name="Dike S."/>
            <person name="Dedhia N."/>
            <person name="Preston R."/>
            <person name="Balija V."/>
            <person name="McCombie W.R."/>
            <person name="Chow T."/>
            <person name="Chen H."/>
            <person name="Chung M."/>
            <person name="Chen C."/>
            <person name="Shaw J."/>
            <person name="Wu H."/>
            <person name="Hsiao K."/>
            <person name="Chao Y."/>
            <person name="Chu M."/>
            <person name="Cheng C."/>
            <person name="Hour A."/>
            <person name="Lee P."/>
            <person name="Lin S."/>
            <person name="Lin Y."/>
            <person name="Liou J."/>
            <person name="Liu S."/>
            <person name="Hsing Y."/>
            <person name="Raghuvanshi S."/>
            <person name="Mohanty A."/>
            <person name="Bharti A.K."/>
            <person name="Gaur A."/>
            <person name="Gupta V."/>
            <person name="Kumar D."/>
            <person name="Ravi V."/>
            <person name="Vij S."/>
            <person name="Kapur A."/>
            <person name="Khurana P."/>
            <person name="Khurana P."/>
            <person name="Khurana J.P."/>
            <person name="Tyagi A.K."/>
            <person name="Gaikwad K."/>
            <person name="Singh A."/>
            <person name="Dalal V."/>
            <person name="Srivastava S."/>
            <person name="Dixit A."/>
            <person name="Pal A.K."/>
            <person name="Ghazi I.A."/>
            <person name="Yadav M."/>
            <person name="Pandit A."/>
            <person name="Bhargava A."/>
            <person name="Sureshbabu K."/>
            <person name="Batra K."/>
            <person name="Sharma T.R."/>
            <person name="Mohapatra T."/>
            <person name="Singh N.K."/>
            <person name="Messing J."/>
            <person name="Nelson A.B."/>
            <person name="Fuks G."/>
            <person name="Kavchok S."/>
            <person name="Keizer G."/>
            <person name="Linton E."/>
            <person name="Llaca V."/>
            <person name="Song R."/>
            <person name="Tanyolac B."/>
            <person name="Young S."/>
            <person name="Ho-Il K."/>
            <person name="Hahn J.H."/>
            <person name="Sangsakoo G."/>
            <person name="Vanavichit A."/>
            <person name="de Mattos Luiz.A.T."/>
            <person name="Zimmer P.D."/>
            <person name="Malone G."/>
            <person name="Dellagostin O."/>
            <person name="de Oliveira A.C."/>
            <person name="Bevan M."/>
            <person name="Bancroft I."/>
            <person name="Minx P."/>
            <person name="Cordum H."/>
            <person name="Wilson R."/>
            <person name="Cheng Z."/>
            <person name="Jin W."/>
            <person name="Jiang J."/>
            <person name="Leong S.A."/>
            <person name="Iwama H."/>
            <person name="Gojobori T."/>
            <person name="Itoh T."/>
            <person name="Niimura Y."/>
            <person name="Fujii Y."/>
            <person name="Habara T."/>
            <person name="Sakai H."/>
            <person name="Sato Y."/>
            <person name="Wilson G."/>
            <person name="Kumar K."/>
            <person name="McCouch S."/>
            <person name="Juretic N."/>
            <person name="Hoen D."/>
            <person name="Wright S."/>
            <person name="Bruskiewich R."/>
            <person name="Bureau T."/>
            <person name="Miyao A."/>
            <person name="Hirochika H."/>
            <person name="Nishikawa T."/>
            <person name="Kadowaki K."/>
            <person name="Sugiura M."/>
            <person name="Burr B."/>
            <person name="Sasaki T."/>
        </authorList>
    </citation>
    <scope>NUCLEOTIDE SEQUENCE [LARGE SCALE GENOMIC DNA]</scope>
    <source>
        <strain evidence="2">cv. Nipponbare</strain>
    </source>
</reference>
<dbReference type="InParanoid" id="A0A0P0XCW3"/>
<evidence type="ECO:0000313" key="1">
    <source>
        <dbReference type="EMBL" id="BAT04171.1"/>
    </source>
</evidence>
<dbReference type="EMBL" id="AP014964">
    <property type="protein sequence ID" value="BAT04171.1"/>
    <property type="molecule type" value="Genomic_DNA"/>
</dbReference>
<sequence>MLTIVVVCSGKSASVIGHLLVLQCSPTNIAPEESFRPVNNIYCIICSCPCFLNVFALSRDPEHPASDSDKISIPIQCCSSMEYFYRGRDLLGLLEISYYSPLLIRSGVSFACHHNHHCHFR</sequence>
<keyword evidence="2" id="KW-1185">Reference proteome</keyword>
<organism evidence="1 2">
    <name type="scientific">Oryza sativa subsp. japonica</name>
    <name type="common">Rice</name>
    <dbReference type="NCBI Taxonomy" id="39947"/>
    <lineage>
        <taxon>Eukaryota</taxon>
        <taxon>Viridiplantae</taxon>
        <taxon>Streptophyta</taxon>
        <taxon>Embryophyta</taxon>
        <taxon>Tracheophyta</taxon>
        <taxon>Spermatophyta</taxon>
        <taxon>Magnoliopsida</taxon>
        <taxon>Liliopsida</taxon>
        <taxon>Poales</taxon>
        <taxon>Poaceae</taxon>
        <taxon>BOP clade</taxon>
        <taxon>Oryzoideae</taxon>
        <taxon>Oryzeae</taxon>
        <taxon>Oryzinae</taxon>
        <taxon>Oryza</taxon>
        <taxon>Oryza sativa</taxon>
    </lineage>
</organism>
<proteinExistence type="predicted"/>
<accession>A0A0P0XCW3</accession>